<dbReference type="EMBL" id="JARBJD010000007">
    <property type="protein sequence ID" value="KAK2963172.1"/>
    <property type="molecule type" value="Genomic_DNA"/>
</dbReference>
<dbReference type="SUPFAM" id="SSF51126">
    <property type="entry name" value="Pectin lyase-like"/>
    <property type="match status" value="1"/>
</dbReference>
<evidence type="ECO:0000313" key="4">
    <source>
        <dbReference type="Proteomes" id="UP001281761"/>
    </source>
</evidence>
<keyword evidence="1" id="KW-0472">Membrane</keyword>
<proteinExistence type="predicted"/>
<evidence type="ECO:0000256" key="2">
    <source>
        <dbReference type="SAM" id="SignalP"/>
    </source>
</evidence>
<evidence type="ECO:0000256" key="1">
    <source>
        <dbReference type="SAM" id="Phobius"/>
    </source>
</evidence>
<sequence>MLLFKISLLSISILTNPSTLPLFSHPLPLDFRFNSHHQPFNQQNAVPDLPSYAGPGGIDDASCGFDEDNTCYSITKAVAQQVLRSNEHIIVGFPQVLVIASAIFNGTQSITTAIEITKSHTNLGPDRPIIDRKAKSQFKMTVDQLFRVSSLKFHIDNSTEDASMFSISSGTFYLLDCLFTTKKTGSIWYCNLLEMSRTGSAVVEDCAVHDFVSHSERLIYSTSSKSLTISRTELIDYSIGKAAWGVIELEYTALTVSKFAAINCESQYYPLFLSSYQPQAVFSDMVLTNISSTIYAGAISLRSTSDKEIIFRNITFTNCVYKGEKYAPSCIELHYQNVSKSIVMSDLHFLNIQKSMDLIWIREQDASLFVNSPETFQFDFWTYSDRFIHTYEPIFGSKVTSTFSDILRYSSSTFTVSNSPIQGGRVPSDNPRCGAMENPCSTISYVIAELMRTHPGIQREIFVIDSTVATAVQAMSNTTLTGFVPESFVSVEGPYMEGLSGHFVCSGTIQLSSLNMEIKSLSSSALFFLNNGKLNLSSVSINASMSTSVSANLFRIESGSFSADHLTLMNLRLGLTTIVMTAFTGCSITDSIVRNVTFYSSFLTCPTLIQTVEITVTNLQMEGIVQSDRSVPLFVLNATVPLITNSKFEGFPFTDDFGSGIKDVCQWEGGMMKFQSCETTIQDSGFSNLPYGAIHVDRGTLTLHNILFMENGVEKGYVGQRRNVWCSTMGVVNLQNIVAEKDASGLWISHDKSCTINAISPQSGDRDEAILKNLFFQPQIHSFELENDTVRLFGKSLYACGTTIVAYATVVVSDMVPTFNCESLNATDGSMLECKIDIKTVLSLGCECRLNVTGPGNYTAISSFTLINETLPSTSIVSGPSIILLIFFGIVFLAFFGLVMAACVERNRRKKDLDLFKTPESVGELVSRYRTIYSQGMPAHMKTMLSEISQEISHMTEDDRVKARSLMFGSDLGSIRPHSAFPRVREEFSGFQREGMPMGSMPRYTQSIQFHRDTEKTL</sequence>
<evidence type="ECO:0000313" key="3">
    <source>
        <dbReference type="EMBL" id="KAK2963172.1"/>
    </source>
</evidence>
<protein>
    <recommendedName>
        <fullName evidence="5">Transmembrane protein</fullName>
    </recommendedName>
</protein>
<keyword evidence="2" id="KW-0732">Signal</keyword>
<reference evidence="3 4" key="1">
    <citation type="journal article" date="2022" name="bioRxiv">
        <title>Genomics of Preaxostyla Flagellates Illuminates Evolutionary Transitions and the Path Towards Mitochondrial Loss.</title>
        <authorList>
            <person name="Novak L.V.F."/>
            <person name="Treitli S.C."/>
            <person name="Pyrih J."/>
            <person name="Halakuc P."/>
            <person name="Pipaliya S.V."/>
            <person name="Vacek V."/>
            <person name="Brzon O."/>
            <person name="Soukal P."/>
            <person name="Eme L."/>
            <person name="Dacks J.B."/>
            <person name="Karnkowska A."/>
            <person name="Elias M."/>
            <person name="Hampl V."/>
        </authorList>
    </citation>
    <scope>NUCLEOTIDE SEQUENCE [LARGE SCALE GENOMIC DNA]</scope>
    <source>
        <strain evidence="3">NAU3</strain>
        <tissue evidence="3">Gut</tissue>
    </source>
</reference>
<accession>A0ABQ9YHE4</accession>
<keyword evidence="4" id="KW-1185">Reference proteome</keyword>
<feature type="chain" id="PRO_5046222537" description="Transmembrane protein" evidence="2">
    <location>
        <begin position="18"/>
        <end position="1018"/>
    </location>
</feature>
<dbReference type="InterPro" id="IPR011050">
    <property type="entry name" value="Pectin_lyase_fold/virulence"/>
</dbReference>
<feature type="transmembrane region" description="Helical" evidence="1">
    <location>
        <begin position="882"/>
        <end position="904"/>
    </location>
</feature>
<keyword evidence="1" id="KW-0812">Transmembrane</keyword>
<feature type="signal peptide" evidence="2">
    <location>
        <begin position="1"/>
        <end position="17"/>
    </location>
</feature>
<gene>
    <name evidence="3" type="ORF">BLNAU_1705</name>
</gene>
<evidence type="ECO:0008006" key="5">
    <source>
        <dbReference type="Google" id="ProtNLM"/>
    </source>
</evidence>
<keyword evidence="1" id="KW-1133">Transmembrane helix</keyword>
<comment type="caution">
    <text evidence="3">The sequence shown here is derived from an EMBL/GenBank/DDBJ whole genome shotgun (WGS) entry which is preliminary data.</text>
</comment>
<name>A0ABQ9YHE4_9EUKA</name>
<organism evidence="3 4">
    <name type="scientific">Blattamonas nauphoetae</name>
    <dbReference type="NCBI Taxonomy" id="2049346"/>
    <lineage>
        <taxon>Eukaryota</taxon>
        <taxon>Metamonada</taxon>
        <taxon>Preaxostyla</taxon>
        <taxon>Oxymonadida</taxon>
        <taxon>Blattamonas</taxon>
    </lineage>
</organism>
<dbReference type="Proteomes" id="UP001281761">
    <property type="component" value="Unassembled WGS sequence"/>
</dbReference>